<evidence type="ECO:0000313" key="2">
    <source>
        <dbReference type="Proteomes" id="UP000001312"/>
    </source>
</evidence>
<dbReference type="EMBL" id="CH476640">
    <property type="protein sequence ID" value="EDN97201.1"/>
    <property type="molecule type" value="Genomic_DNA"/>
</dbReference>
<evidence type="ECO:0000313" key="1">
    <source>
        <dbReference type="EMBL" id="EDN97201.1"/>
    </source>
</evidence>
<gene>
    <name evidence="1" type="ORF">SS1G_11726</name>
</gene>
<dbReference type="GeneID" id="5482841"/>
<name>A7F380_SCLS1</name>
<reference evidence="2" key="1">
    <citation type="journal article" date="2011" name="PLoS Genet.">
        <title>Genomic analysis of the necrotrophic fungal pathogens Sclerotinia sclerotiorum and Botrytis cinerea.</title>
        <authorList>
            <person name="Amselem J."/>
            <person name="Cuomo C.A."/>
            <person name="van Kan J.A."/>
            <person name="Viaud M."/>
            <person name="Benito E.P."/>
            <person name="Couloux A."/>
            <person name="Coutinho P.M."/>
            <person name="de Vries R.P."/>
            <person name="Dyer P.S."/>
            <person name="Fillinger S."/>
            <person name="Fournier E."/>
            <person name="Gout L."/>
            <person name="Hahn M."/>
            <person name="Kohn L."/>
            <person name="Lapalu N."/>
            <person name="Plummer K.M."/>
            <person name="Pradier J.M."/>
            <person name="Quevillon E."/>
            <person name="Sharon A."/>
            <person name="Simon A."/>
            <person name="ten Have A."/>
            <person name="Tudzynski B."/>
            <person name="Tudzynski P."/>
            <person name="Wincker P."/>
            <person name="Andrew M."/>
            <person name="Anthouard V."/>
            <person name="Beever R.E."/>
            <person name="Beffa R."/>
            <person name="Benoit I."/>
            <person name="Bouzid O."/>
            <person name="Brault B."/>
            <person name="Chen Z."/>
            <person name="Choquer M."/>
            <person name="Collemare J."/>
            <person name="Cotton P."/>
            <person name="Danchin E.G."/>
            <person name="Da Silva C."/>
            <person name="Gautier A."/>
            <person name="Giraud C."/>
            <person name="Giraud T."/>
            <person name="Gonzalez C."/>
            <person name="Grossetete S."/>
            <person name="Guldener U."/>
            <person name="Henrissat B."/>
            <person name="Howlett B.J."/>
            <person name="Kodira C."/>
            <person name="Kretschmer M."/>
            <person name="Lappartient A."/>
            <person name="Leroch M."/>
            <person name="Levis C."/>
            <person name="Mauceli E."/>
            <person name="Neuveglise C."/>
            <person name="Oeser B."/>
            <person name="Pearson M."/>
            <person name="Poulain J."/>
            <person name="Poussereau N."/>
            <person name="Quesneville H."/>
            <person name="Rascle C."/>
            <person name="Schumacher J."/>
            <person name="Segurens B."/>
            <person name="Sexton A."/>
            <person name="Silva E."/>
            <person name="Sirven C."/>
            <person name="Soanes D.M."/>
            <person name="Talbot N.J."/>
            <person name="Templeton M."/>
            <person name="Yandava C."/>
            <person name="Yarden O."/>
            <person name="Zeng Q."/>
            <person name="Rollins J.A."/>
            <person name="Lebrun M.H."/>
            <person name="Dickman M."/>
        </authorList>
    </citation>
    <scope>NUCLEOTIDE SEQUENCE [LARGE SCALE GENOMIC DNA]</scope>
    <source>
        <strain evidence="2">ATCC 18683 / 1980 / Ss-1</strain>
    </source>
</reference>
<dbReference type="AlphaFoldDB" id="A7F380"/>
<protein>
    <submittedName>
        <fullName evidence="1">Uncharacterized protein</fullName>
    </submittedName>
</protein>
<dbReference type="Proteomes" id="UP000001312">
    <property type="component" value="Unassembled WGS sequence"/>
</dbReference>
<dbReference type="InParanoid" id="A7F380"/>
<dbReference type="RefSeq" id="XP_001586697.1">
    <property type="nucleotide sequence ID" value="XM_001586647.1"/>
</dbReference>
<sequence>MGGWKGWNEMEWIGTEMGLIRLGLIGLSIWAKHLNGCIGMISVGVKGGEREKRKREGDHFIFHTMYTEELTRLVGQSTS</sequence>
<keyword evidence="2" id="KW-1185">Reference proteome</keyword>
<dbReference type="KEGG" id="ssl:SS1G_11726"/>
<proteinExistence type="predicted"/>
<organism evidence="1 2">
    <name type="scientific">Sclerotinia sclerotiorum (strain ATCC 18683 / 1980 / Ss-1)</name>
    <name type="common">White mold</name>
    <name type="synonym">Whetzelinia sclerotiorum</name>
    <dbReference type="NCBI Taxonomy" id="665079"/>
    <lineage>
        <taxon>Eukaryota</taxon>
        <taxon>Fungi</taxon>
        <taxon>Dikarya</taxon>
        <taxon>Ascomycota</taxon>
        <taxon>Pezizomycotina</taxon>
        <taxon>Leotiomycetes</taxon>
        <taxon>Helotiales</taxon>
        <taxon>Sclerotiniaceae</taxon>
        <taxon>Sclerotinia</taxon>
    </lineage>
</organism>
<accession>A7F380</accession>